<proteinExistence type="predicted"/>
<keyword evidence="2" id="KW-1185">Reference proteome</keyword>
<evidence type="ECO:0000313" key="1">
    <source>
        <dbReference type="EMBL" id="SHK10371.1"/>
    </source>
</evidence>
<organism evidence="1 2">
    <name type="scientific">Fibrobacter intestinalis</name>
    <dbReference type="NCBI Taxonomy" id="28122"/>
    <lineage>
        <taxon>Bacteria</taxon>
        <taxon>Pseudomonadati</taxon>
        <taxon>Fibrobacterota</taxon>
        <taxon>Fibrobacteria</taxon>
        <taxon>Fibrobacterales</taxon>
        <taxon>Fibrobacteraceae</taxon>
        <taxon>Fibrobacter</taxon>
    </lineage>
</organism>
<accession>A0A1M6PR65</accession>
<dbReference type="RefSeq" id="WP_073301681.1">
    <property type="nucleotide sequence ID" value="NZ_FRAW01000001.1"/>
</dbReference>
<protein>
    <submittedName>
        <fullName evidence="1">Uncharacterized protein</fullName>
    </submittedName>
</protein>
<evidence type="ECO:0000313" key="2">
    <source>
        <dbReference type="Proteomes" id="UP000184275"/>
    </source>
</evidence>
<sequence>MVIKSLWGVLIAAVAVFSADRTLFFLSPYAKNWFDSPPVIVENLNRNSAQSMIADTLSWYHYSWDENSLPDSVLVYSGRDSLFSEPVGFGGFPASSSMQIPIKMLFEVSFRGQGSIFYVPEESKWPDENSEFGFYVWDVRSETGYLASSKAFTLYFLVPDYKDWIEETPVIVDVKDASARWKMTADGENPGWFRFQWNAGEYQPKGFYIYRESDSLLTSPIGRNGYALGRTALIAFEQNGADSLFLVTDLNYNCSEHHEEGIVYQTDIRKNCPLKKHCLEENFEPRCYTFNAEIFPTYYSFYSTDSVLVREEQLLEITGLCVLGEINWGCKPQIVVHGKSCDLPSGDYFIYFRDSVSDSAFYLPYALEASAIAKKILQNGVGVHAENSFVWIHSDVRKNFAVVNSLGQIVQRGSVWGDLKIKLPSSGSFWVKVESELFRVQIK</sequence>
<dbReference type="EMBL" id="FRAW01000001">
    <property type="protein sequence ID" value="SHK10371.1"/>
    <property type="molecule type" value="Genomic_DNA"/>
</dbReference>
<dbReference type="AlphaFoldDB" id="A0A1M6PR65"/>
<name>A0A1M6PR65_9BACT</name>
<dbReference type="Proteomes" id="UP000184275">
    <property type="component" value="Unassembled WGS sequence"/>
</dbReference>
<reference evidence="2" key="1">
    <citation type="submission" date="2016-11" db="EMBL/GenBank/DDBJ databases">
        <authorList>
            <person name="Varghese N."/>
            <person name="Submissions S."/>
        </authorList>
    </citation>
    <scope>NUCLEOTIDE SEQUENCE [LARGE SCALE GENOMIC DNA]</scope>
    <source>
        <strain evidence="2">UWOS</strain>
    </source>
</reference>
<gene>
    <name evidence="1" type="ORF">SAMN05720469_10178</name>
</gene>